<dbReference type="Proteomes" id="UP001355207">
    <property type="component" value="Chromosome 6"/>
</dbReference>
<keyword evidence="2" id="KW-0472">Membrane</keyword>
<feature type="region of interest" description="Disordered" evidence="1">
    <location>
        <begin position="272"/>
        <end position="297"/>
    </location>
</feature>
<evidence type="ECO:0000256" key="2">
    <source>
        <dbReference type="SAM" id="Phobius"/>
    </source>
</evidence>
<evidence type="ECO:0000313" key="4">
    <source>
        <dbReference type="Proteomes" id="UP001355207"/>
    </source>
</evidence>
<dbReference type="EMBL" id="CP144103">
    <property type="protein sequence ID" value="WWC90168.1"/>
    <property type="molecule type" value="Genomic_DNA"/>
</dbReference>
<feature type="transmembrane region" description="Helical" evidence="2">
    <location>
        <begin position="6"/>
        <end position="31"/>
    </location>
</feature>
<keyword evidence="2" id="KW-1133">Transmembrane helix</keyword>
<keyword evidence="4" id="KW-1185">Reference proteome</keyword>
<evidence type="ECO:0000313" key="3">
    <source>
        <dbReference type="EMBL" id="WWC90168.1"/>
    </source>
</evidence>
<reference evidence="3 4" key="1">
    <citation type="submission" date="2024-01" db="EMBL/GenBank/DDBJ databases">
        <title>Comparative genomics of Cryptococcus and Kwoniella reveals pathogenesis evolution and contrasting modes of karyotype evolution via chromosome fusion or intercentromeric recombination.</title>
        <authorList>
            <person name="Coelho M.A."/>
            <person name="David-Palma M."/>
            <person name="Shea T."/>
            <person name="Bowers K."/>
            <person name="McGinley-Smith S."/>
            <person name="Mohammad A.W."/>
            <person name="Gnirke A."/>
            <person name="Yurkov A.M."/>
            <person name="Nowrousian M."/>
            <person name="Sun S."/>
            <person name="Cuomo C.A."/>
            <person name="Heitman J."/>
        </authorList>
    </citation>
    <scope>NUCLEOTIDE SEQUENCE [LARGE SCALE GENOMIC DNA]</scope>
    <source>
        <strain evidence="3 4">CBS 6074</strain>
    </source>
</reference>
<protein>
    <submittedName>
        <fullName evidence="3">Uncharacterized protein</fullName>
    </submittedName>
</protein>
<dbReference type="AlphaFoldDB" id="A0AAX4JZ90"/>
<dbReference type="GeneID" id="91095771"/>
<dbReference type="RefSeq" id="XP_066076931.1">
    <property type="nucleotide sequence ID" value="XM_066220834.1"/>
</dbReference>
<proteinExistence type="predicted"/>
<accession>A0AAX4JZ90</accession>
<keyword evidence="2" id="KW-0812">Transmembrane</keyword>
<gene>
    <name evidence="3" type="ORF">L201_005101</name>
</gene>
<feature type="transmembrane region" description="Helical" evidence="2">
    <location>
        <begin position="51"/>
        <end position="71"/>
    </location>
</feature>
<evidence type="ECO:0000256" key="1">
    <source>
        <dbReference type="SAM" id="MobiDB-lite"/>
    </source>
</evidence>
<organism evidence="3 4">
    <name type="scientific">Kwoniella dendrophila CBS 6074</name>
    <dbReference type="NCBI Taxonomy" id="1295534"/>
    <lineage>
        <taxon>Eukaryota</taxon>
        <taxon>Fungi</taxon>
        <taxon>Dikarya</taxon>
        <taxon>Basidiomycota</taxon>
        <taxon>Agaricomycotina</taxon>
        <taxon>Tremellomycetes</taxon>
        <taxon>Tremellales</taxon>
        <taxon>Cryptococcaceae</taxon>
        <taxon>Kwoniella</taxon>
    </lineage>
</organism>
<sequence>MPVHSLASLFGNITTSQLVIGAITFALVIFVKAWAGGRKCTWERDWKGKMILVVASPTPTTITLIDTLLHLPSPPQILFLTDVEKPLPESLLTLLHTIKLSAITSNPAAQLHCESLPLTPLAIREFVTKWNSSPTQMVGESGRRIDSIILGKGWEVNPLNMLSSNNNDKNKGITKWKIEEFKFHFLTSLLPLLLRSPPERDIRIIQLISPTWSSALPSLSNLTAPEDQKKKKKKIRKDDLVNTTGRKNLNSLLLFKHFQLILDTLEAAQRGKIKPVPNPDNTLSSSTTTSGETINLKSRDKDVKSNVKSISVIMPWARNEVLKGSLVSSPTSRLSWILFYPLIILFTPSPKSSVQSILFALSAPVRKGDIDETLKVADQGKEVEDQRRNAVAGGDVVRDCAVVEMPPVLSDPLLAKALYDQLEKDVEQGVKLSQGKPT</sequence>
<name>A0AAX4JZ90_9TREE</name>